<dbReference type="Gene3D" id="3.80.30.20">
    <property type="entry name" value="tm_1862 like domain"/>
    <property type="match status" value="1"/>
</dbReference>
<keyword evidence="9" id="KW-1185">Reference proteome</keyword>
<evidence type="ECO:0000256" key="6">
    <source>
        <dbReference type="ARBA" id="ARBA00023014"/>
    </source>
</evidence>
<dbReference type="SUPFAM" id="SSF102114">
    <property type="entry name" value="Radical SAM enzymes"/>
    <property type="match status" value="1"/>
</dbReference>
<proteinExistence type="predicted"/>
<dbReference type="EMBL" id="FOTS01000023">
    <property type="protein sequence ID" value="SFL87908.1"/>
    <property type="molecule type" value="Genomic_DNA"/>
</dbReference>
<dbReference type="InterPro" id="IPR032432">
    <property type="entry name" value="Radical_SAM_C"/>
</dbReference>
<evidence type="ECO:0000313" key="8">
    <source>
        <dbReference type="EMBL" id="SFL87908.1"/>
    </source>
</evidence>
<gene>
    <name evidence="8" type="ORF">SAMN04490355_102361</name>
</gene>
<keyword evidence="3" id="KW-0949">S-adenosyl-L-methionine</keyword>
<dbReference type="GO" id="GO:0051539">
    <property type="term" value="F:4 iron, 4 sulfur cluster binding"/>
    <property type="evidence" value="ECO:0007669"/>
    <property type="project" value="UniProtKB-KW"/>
</dbReference>
<keyword evidence="4" id="KW-0479">Metal-binding</keyword>
<dbReference type="AlphaFoldDB" id="A0A1I4LA50"/>
<dbReference type="Proteomes" id="UP000199520">
    <property type="component" value="Unassembled WGS sequence"/>
</dbReference>
<dbReference type="InterPro" id="IPR039661">
    <property type="entry name" value="ELP3"/>
</dbReference>
<evidence type="ECO:0000256" key="5">
    <source>
        <dbReference type="ARBA" id="ARBA00023004"/>
    </source>
</evidence>
<keyword evidence="5" id="KW-0408">Iron</keyword>
<dbReference type="GO" id="GO:0003824">
    <property type="term" value="F:catalytic activity"/>
    <property type="evidence" value="ECO:0007669"/>
    <property type="project" value="InterPro"/>
</dbReference>
<dbReference type="RefSeq" id="WP_090938120.1">
    <property type="nucleotide sequence ID" value="NZ_FOTS01000023.1"/>
</dbReference>
<dbReference type="PANTHER" id="PTHR11135:SF0">
    <property type="entry name" value="ELONGATOR COMPLEX PROTEIN 3"/>
    <property type="match status" value="1"/>
</dbReference>
<dbReference type="GO" id="GO:0005737">
    <property type="term" value="C:cytoplasm"/>
    <property type="evidence" value="ECO:0007669"/>
    <property type="project" value="TreeGrafter"/>
</dbReference>
<dbReference type="SFLD" id="SFLDG01086">
    <property type="entry name" value="elongater_protein-like"/>
    <property type="match status" value="1"/>
</dbReference>
<feature type="domain" description="Radical SAM core" evidence="7">
    <location>
        <begin position="1"/>
        <end position="228"/>
    </location>
</feature>
<protein>
    <submittedName>
        <fullName evidence="8">Radical_SAM C-terminal domain-containing protein</fullName>
    </submittedName>
</protein>
<dbReference type="SFLD" id="SFLDG01082">
    <property type="entry name" value="B12-binding_domain_containing"/>
    <property type="match status" value="1"/>
</dbReference>
<evidence type="ECO:0000256" key="4">
    <source>
        <dbReference type="ARBA" id="ARBA00022723"/>
    </source>
</evidence>
<dbReference type="STRING" id="1123291.SAMN04490355_102361"/>
<dbReference type="GO" id="GO:0046872">
    <property type="term" value="F:metal ion binding"/>
    <property type="evidence" value="ECO:0007669"/>
    <property type="project" value="UniProtKB-KW"/>
</dbReference>
<evidence type="ECO:0000313" key="9">
    <source>
        <dbReference type="Proteomes" id="UP000199520"/>
    </source>
</evidence>
<dbReference type="SFLD" id="SFLDS00029">
    <property type="entry name" value="Radical_SAM"/>
    <property type="match status" value="1"/>
</dbReference>
<dbReference type="GO" id="GO:0002926">
    <property type="term" value="P:tRNA wobble base 5-methoxycarbonylmethyl-2-thiouridinylation"/>
    <property type="evidence" value="ECO:0007669"/>
    <property type="project" value="TreeGrafter"/>
</dbReference>
<comment type="cofactor">
    <cofactor evidence="1">
        <name>[4Fe-4S] cluster</name>
        <dbReference type="ChEBI" id="CHEBI:49883"/>
    </cofactor>
</comment>
<dbReference type="OrthoDB" id="9815044at2"/>
<dbReference type="InterPro" id="IPR006638">
    <property type="entry name" value="Elp3/MiaA/NifB-like_rSAM"/>
</dbReference>
<dbReference type="PROSITE" id="PS51918">
    <property type="entry name" value="RADICAL_SAM"/>
    <property type="match status" value="1"/>
</dbReference>
<dbReference type="SMART" id="SM00729">
    <property type="entry name" value="Elp3"/>
    <property type="match status" value="1"/>
</dbReference>
<dbReference type="InterPro" id="IPR058240">
    <property type="entry name" value="rSAM_sf"/>
</dbReference>
<dbReference type="InterPro" id="IPR023404">
    <property type="entry name" value="rSAM_horseshoe"/>
</dbReference>
<accession>A0A1I4LA50</accession>
<evidence type="ECO:0000259" key="7">
    <source>
        <dbReference type="PROSITE" id="PS51918"/>
    </source>
</evidence>
<evidence type="ECO:0000256" key="1">
    <source>
        <dbReference type="ARBA" id="ARBA00001966"/>
    </source>
</evidence>
<dbReference type="Pfam" id="PF04055">
    <property type="entry name" value="Radical_SAM"/>
    <property type="match status" value="1"/>
</dbReference>
<dbReference type="InterPro" id="IPR007197">
    <property type="entry name" value="rSAM"/>
</dbReference>
<dbReference type="Pfam" id="PF16199">
    <property type="entry name" value="Radical_SAM_C"/>
    <property type="match status" value="1"/>
</dbReference>
<dbReference type="PANTHER" id="PTHR11135">
    <property type="entry name" value="HISTONE ACETYLTRANSFERASE-RELATED"/>
    <property type="match status" value="1"/>
</dbReference>
<reference evidence="9" key="1">
    <citation type="submission" date="2016-10" db="EMBL/GenBank/DDBJ databases">
        <authorList>
            <person name="Varghese N."/>
            <person name="Submissions S."/>
        </authorList>
    </citation>
    <scope>NUCLEOTIDE SEQUENCE [LARGE SCALE GENOMIC DNA]</scope>
    <source>
        <strain evidence="9">DSM 13327</strain>
    </source>
</reference>
<name>A0A1I4LA50_9FIRM</name>
<sequence length="352" mass="40064">MRHYIIPIFIPHFGCEHNCIFCNQRKITGRETPVRHQEVQAIIDEHLTRITEKRHIEVAFYGGSFTALPLSMQSELLKPAYTALINKKIHGIRLSTRPDCISQQILDNLIRFGVSIIELGVQSLDNSVLDASARGHTALNVFEAITLIKKMNITCGIQLMPGLPLEDWNSLIHTAYGVIKLVPDFVRIYPTLVIANTQLATRYDNGSYKALSLSAGIIRSAYLKLFFEQQGILTIRTGLQATEDLDKGNIVLAGPYHPAFGEMVDSYIFYCMLAHFIESILPMDKNDPIIIHHHSHDTSKIRGIFNQNIKKVKRIYGIDHLILKQDGHSKNEIGFEYNNLYYVLNKKMIFFI</sequence>
<organism evidence="8 9">
    <name type="scientific">Pelosinus propionicus DSM 13327</name>
    <dbReference type="NCBI Taxonomy" id="1123291"/>
    <lineage>
        <taxon>Bacteria</taxon>
        <taxon>Bacillati</taxon>
        <taxon>Bacillota</taxon>
        <taxon>Negativicutes</taxon>
        <taxon>Selenomonadales</taxon>
        <taxon>Sporomusaceae</taxon>
        <taxon>Pelosinus</taxon>
    </lineage>
</organism>
<dbReference type="CDD" id="cd01335">
    <property type="entry name" value="Radical_SAM"/>
    <property type="match status" value="1"/>
</dbReference>
<keyword evidence="6" id="KW-0411">Iron-sulfur</keyword>
<evidence type="ECO:0000256" key="3">
    <source>
        <dbReference type="ARBA" id="ARBA00022691"/>
    </source>
</evidence>
<evidence type="ECO:0000256" key="2">
    <source>
        <dbReference type="ARBA" id="ARBA00022485"/>
    </source>
</evidence>
<keyword evidence="2" id="KW-0004">4Fe-4S</keyword>